<dbReference type="SUPFAM" id="SSF48452">
    <property type="entry name" value="TPR-like"/>
    <property type="match status" value="2"/>
</dbReference>
<keyword evidence="4" id="KW-1185">Reference proteome</keyword>
<dbReference type="AlphaFoldDB" id="A0A480AKI4"/>
<dbReference type="EMBL" id="BJCL01000002">
    <property type="protein sequence ID" value="GCL62239.1"/>
    <property type="molecule type" value="Genomic_DNA"/>
</dbReference>
<evidence type="ECO:0000313" key="4">
    <source>
        <dbReference type="Proteomes" id="UP000301751"/>
    </source>
</evidence>
<evidence type="ECO:0000259" key="1">
    <source>
        <dbReference type="Pfam" id="PF00931"/>
    </source>
</evidence>
<evidence type="ECO:0000259" key="2">
    <source>
        <dbReference type="Pfam" id="PF25872"/>
    </source>
</evidence>
<dbReference type="GO" id="GO:0043531">
    <property type="term" value="F:ADP binding"/>
    <property type="evidence" value="ECO:0007669"/>
    <property type="project" value="InterPro"/>
</dbReference>
<dbReference type="InterPro" id="IPR058852">
    <property type="entry name" value="HTH_77"/>
</dbReference>
<sequence>MSEIRALLLTDVVASTRLSERLGDAAMAAVWAAHDRAARDLLPLHGGREIDKTDGMLLMFHRAADAVAYALAYHRALATLPVPLQARAGLHVGAVVLRENSAADVARGAKPLEVDGLAKPMAARVMSLAGGGQTLLTPEAVADLGEDHPWPLQSHGHWVMKGVSAPTELFEIGEDAARFTTPEGSDKVHRVVRSGDRWLPVADIPNNLPQHPTAFIGRERELRELKAKLAAGARLVTLLGMGGLGKTRLSLQVASETLFAYPDGAWFVDLTAVRDAALVVSETARALDIAEEPGRPLLDTLCAQLRQRRTLLVFDNCEHLVEPAGDLVYALLKAAPQLKVLASSRELLDVPGEQSYPVQPLPLPNRGDGVQALQRSTAARLFIDRVLAHRPDYALGDEDAADVADLVVRLEGIPLAIELAAARMRTMEVAEINEGLRRRFELLTGGSRRLQARQQTLRGLVDWSYDMLAAAERTVFDRLAVFVGGFDAEAALAVCAAEPVADDAVPGLVQSLVDKSLVMRETTTDGERLRMLDTLRDYAAEKLQAAPDAPAVAARHCDHFFAVSRDGSRGLQGADQAKWLRRFEAETDNLRAARALAVAGGADPVLAAKLSVNLLGFWLLRGRASEGRAAVAEALALPAVQASDLAHGWVLYAGAGLAGAQGAHAEALRLLEQCLVIRRRLGHPIQIAATLSTLALTRLQTGDVAGAAVGEQEALALFREHGDQVGEAISRLHLGQIALQAGDDAAAAAEFAAAGALAHAIGHHEVEGESALMQGQLAWLAGDLDGAVQQIEASLAICRAAEDKRGEADALHWLGKADLAAGRLDAARPRLAEALRAFRDFEMNEGLLDSLEDHAALHAAGGAAERAAELAAAATQARHRLALPRPLRLAVHWQGLLDRLRGALGDDRYDASWQRGRRLETAEAVTLAMAGG</sequence>
<dbReference type="InterPro" id="IPR036388">
    <property type="entry name" value="WH-like_DNA-bd_sf"/>
</dbReference>
<organism evidence="3 4">
    <name type="scientific">Pseudaquabacterium pictum</name>
    <dbReference type="NCBI Taxonomy" id="2315236"/>
    <lineage>
        <taxon>Bacteria</taxon>
        <taxon>Pseudomonadati</taxon>
        <taxon>Pseudomonadota</taxon>
        <taxon>Betaproteobacteria</taxon>
        <taxon>Burkholderiales</taxon>
        <taxon>Sphaerotilaceae</taxon>
        <taxon>Pseudaquabacterium</taxon>
    </lineage>
</organism>
<feature type="domain" description="NB-ARC" evidence="1">
    <location>
        <begin position="219"/>
        <end position="318"/>
    </location>
</feature>
<dbReference type="Gene3D" id="1.25.40.10">
    <property type="entry name" value="Tetratricopeptide repeat domain"/>
    <property type="match status" value="1"/>
</dbReference>
<gene>
    <name evidence="3" type="ORF">AQPW35_13200</name>
</gene>
<name>A0A480AKI4_9BURK</name>
<dbReference type="PRINTS" id="PR00364">
    <property type="entry name" value="DISEASERSIST"/>
</dbReference>
<dbReference type="SUPFAM" id="SSF52540">
    <property type="entry name" value="P-loop containing nucleoside triphosphate hydrolases"/>
    <property type="match status" value="1"/>
</dbReference>
<dbReference type="Gene3D" id="1.10.10.10">
    <property type="entry name" value="Winged helix-like DNA-binding domain superfamily/Winged helix DNA-binding domain"/>
    <property type="match status" value="1"/>
</dbReference>
<dbReference type="Pfam" id="PF25872">
    <property type="entry name" value="HTH_77"/>
    <property type="match status" value="1"/>
</dbReference>
<dbReference type="InterPro" id="IPR029787">
    <property type="entry name" value="Nucleotide_cyclase"/>
</dbReference>
<proteinExistence type="predicted"/>
<dbReference type="Gene3D" id="3.30.70.1230">
    <property type="entry name" value="Nucleotide cyclase"/>
    <property type="match status" value="1"/>
</dbReference>
<dbReference type="InterPro" id="IPR011990">
    <property type="entry name" value="TPR-like_helical_dom_sf"/>
</dbReference>
<dbReference type="SUPFAM" id="SSF55073">
    <property type="entry name" value="Nucleotide cyclase"/>
    <property type="match status" value="1"/>
</dbReference>
<dbReference type="InterPro" id="IPR027417">
    <property type="entry name" value="P-loop_NTPase"/>
</dbReference>
<dbReference type="PANTHER" id="PTHR47691:SF3">
    <property type="entry name" value="HTH-TYPE TRANSCRIPTIONAL REGULATOR RV0890C-RELATED"/>
    <property type="match status" value="1"/>
</dbReference>
<reference evidence="4" key="1">
    <citation type="submission" date="2019-03" db="EMBL/GenBank/DDBJ databases">
        <title>Aquabacterium pictum sp.nov., the first bacteriochlorophyll a-containing freshwater bacterium in the genus Aquabacterium of the class Betaproteobacteria.</title>
        <authorList>
            <person name="Hirose S."/>
            <person name="Tank M."/>
            <person name="Hara E."/>
            <person name="Tamaki H."/>
            <person name="Takaichi S."/>
            <person name="Haruta S."/>
            <person name="Hanada S."/>
        </authorList>
    </citation>
    <scope>NUCLEOTIDE SEQUENCE [LARGE SCALE GENOMIC DNA]</scope>
    <source>
        <strain evidence="4">W35</strain>
    </source>
</reference>
<feature type="domain" description="Winged helix-turn-helix" evidence="2">
    <location>
        <begin position="468"/>
        <end position="543"/>
    </location>
</feature>
<dbReference type="PANTHER" id="PTHR47691">
    <property type="entry name" value="REGULATOR-RELATED"/>
    <property type="match status" value="1"/>
</dbReference>
<comment type="caution">
    <text evidence="3">The sequence shown here is derived from an EMBL/GenBank/DDBJ whole genome shotgun (WGS) entry which is preliminary data.</text>
</comment>
<dbReference type="Gene3D" id="3.40.50.300">
    <property type="entry name" value="P-loop containing nucleotide triphosphate hydrolases"/>
    <property type="match status" value="1"/>
</dbReference>
<evidence type="ECO:0000313" key="3">
    <source>
        <dbReference type="EMBL" id="GCL62239.1"/>
    </source>
</evidence>
<dbReference type="Proteomes" id="UP000301751">
    <property type="component" value="Unassembled WGS sequence"/>
</dbReference>
<dbReference type="Pfam" id="PF00931">
    <property type="entry name" value="NB-ARC"/>
    <property type="match status" value="1"/>
</dbReference>
<dbReference type="InterPro" id="IPR002182">
    <property type="entry name" value="NB-ARC"/>
</dbReference>
<accession>A0A480AKI4</accession>
<protein>
    <submittedName>
        <fullName evidence="3">Uncharacterized protein</fullName>
    </submittedName>
</protein>
<dbReference type="OrthoDB" id="9811542at2"/>
<dbReference type="RefSeq" id="WP_137731969.1">
    <property type="nucleotide sequence ID" value="NZ_BJCL01000002.1"/>
</dbReference>